<feature type="transmembrane region" description="Helical" evidence="6">
    <location>
        <begin position="18"/>
        <end position="43"/>
    </location>
</feature>
<dbReference type="CDD" id="cd13136">
    <property type="entry name" value="MATE_DinF_like"/>
    <property type="match status" value="1"/>
</dbReference>
<dbReference type="PANTHER" id="PTHR42893">
    <property type="entry name" value="PROTEIN DETOXIFICATION 44, CHLOROPLASTIC-RELATED"/>
    <property type="match status" value="1"/>
</dbReference>
<dbReference type="Proteomes" id="UP001166293">
    <property type="component" value="Unassembled WGS sequence"/>
</dbReference>
<feature type="transmembrane region" description="Helical" evidence="6">
    <location>
        <begin position="411"/>
        <end position="430"/>
    </location>
</feature>
<evidence type="ECO:0000256" key="2">
    <source>
        <dbReference type="ARBA" id="ARBA00010199"/>
    </source>
</evidence>
<feature type="transmembrane region" description="Helical" evidence="6">
    <location>
        <begin position="244"/>
        <end position="262"/>
    </location>
</feature>
<feature type="transmembrane region" description="Helical" evidence="6">
    <location>
        <begin position="282"/>
        <end position="302"/>
    </location>
</feature>
<evidence type="ECO:0000256" key="4">
    <source>
        <dbReference type="ARBA" id="ARBA00022989"/>
    </source>
</evidence>
<evidence type="ECO:0000256" key="3">
    <source>
        <dbReference type="ARBA" id="ARBA00022692"/>
    </source>
</evidence>
<accession>A0ABS6N346</accession>
<feature type="transmembrane region" description="Helical" evidence="6">
    <location>
        <begin position="138"/>
        <end position="158"/>
    </location>
</feature>
<reference evidence="7" key="1">
    <citation type="submission" date="2021-06" db="EMBL/GenBank/DDBJ databases">
        <title>Thalassococcus sp. CAU 1522 isolated from sea sand, Republic of Korea.</title>
        <authorList>
            <person name="Kim W."/>
        </authorList>
    </citation>
    <scope>NUCLEOTIDE SEQUENCE</scope>
    <source>
        <strain evidence="7">CAU 1522</strain>
    </source>
</reference>
<comment type="subcellular location">
    <subcellularLocation>
        <location evidence="1">Membrane</location>
        <topology evidence="1">Multi-pass membrane protein</topology>
    </subcellularLocation>
</comment>
<dbReference type="EMBL" id="JAHRWL010000001">
    <property type="protein sequence ID" value="MBV2358450.1"/>
    <property type="molecule type" value="Genomic_DNA"/>
</dbReference>
<feature type="transmembrane region" description="Helical" evidence="6">
    <location>
        <begin position="389"/>
        <end position="405"/>
    </location>
</feature>
<evidence type="ECO:0000256" key="6">
    <source>
        <dbReference type="SAM" id="Phobius"/>
    </source>
</evidence>
<dbReference type="Pfam" id="PF01554">
    <property type="entry name" value="MatE"/>
    <property type="match status" value="2"/>
</dbReference>
<keyword evidence="5 6" id="KW-0472">Membrane</keyword>
<keyword evidence="4 6" id="KW-1133">Transmembrane helix</keyword>
<evidence type="ECO:0000256" key="1">
    <source>
        <dbReference type="ARBA" id="ARBA00004141"/>
    </source>
</evidence>
<comment type="caution">
    <text evidence="7">The sequence shown here is derived from an EMBL/GenBank/DDBJ whole genome shotgun (WGS) entry which is preliminary data.</text>
</comment>
<name>A0ABS6N346_9RHOB</name>
<evidence type="ECO:0000313" key="8">
    <source>
        <dbReference type="Proteomes" id="UP001166293"/>
    </source>
</evidence>
<keyword evidence="8" id="KW-1185">Reference proteome</keyword>
<dbReference type="RefSeq" id="WP_217776312.1">
    <property type="nucleotide sequence ID" value="NZ_JAHRWL010000001.1"/>
</dbReference>
<feature type="transmembrane region" description="Helical" evidence="6">
    <location>
        <begin position="314"/>
        <end position="336"/>
    </location>
</feature>
<evidence type="ECO:0000313" key="7">
    <source>
        <dbReference type="EMBL" id="MBV2358450.1"/>
    </source>
</evidence>
<protein>
    <submittedName>
        <fullName evidence="7">MATE family efflux transporter</fullName>
    </submittedName>
</protein>
<sequence>MADASAGQPITHARVLKIAIPILLANVTVPILGAVDTAVVGQIPRPEPIAAVGVGAVILSAIYWIFGFLRMGTTGLTAQAAGADNAAEVAALLTRALMIGLSGGLLLILLRPLLFWGAFAVSPASAEVEALARDYMAIRIWSAPAAVAIYGITGWLIGQERTRGVLGLQLWMNGVNVALDLVFVLGFGWGVQGVALATLIAEVTGLAIGLWQCRDALRASGWRDWPRVFDKARLRRMAVVNTDILIRSLLLQTIFVSFLLTGGRFGDVTLAANQVLLQFVHITGYALDGFAFAAEALVGRAFGAGRMAQLRRGAVLTSFWGLVFALGMTVAFWLAGPALIDVMAKDPEVQQAARTYLPWMIAAPVMLLALVMFDGIFIGATRSADMRNMMAVSTAIYFAAMWLLLDPLQNHGLWLAMHISFAARGLTLALRYPALERAAAQPQ</sequence>
<feature type="transmembrane region" description="Helical" evidence="6">
    <location>
        <begin position="49"/>
        <end position="69"/>
    </location>
</feature>
<dbReference type="NCBIfam" id="TIGR00797">
    <property type="entry name" value="matE"/>
    <property type="match status" value="1"/>
</dbReference>
<gene>
    <name evidence="7" type="ORF">KUH32_01565</name>
</gene>
<feature type="transmembrane region" description="Helical" evidence="6">
    <location>
        <begin position="170"/>
        <end position="189"/>
    </location>
</feature>
<feature type="transmembrane region" description="Helical" evidence="6">
    <location>
        <begin position="195"/>
        <end position="213"/>
    </location>
</feature>
<keyword evidence="3 6" id="KW-0812">Transmembrane</keyword>
<dbReference type="PANTHER" id="PTHR42893:SF46">
    <property type="entry name" value="PROTEIN DETOXIFICATION 44, CHLOROPLASTIC"/>
    <property type="match status" value="1"/>
</dbReference>
<dbReference type="InterPro" id="IPR044644">
    <property type="entry name" value="DinF-like"/>
</dbReference>
<dbReference type="InterPro" id="IPR002528">
    <property type="entry name" value="MATE_fam"/>
</dbReference>
<comment type="similarity">
    <text evidence="2">Belongs to the multi antimicrobial extrusion (MATE) (TC 2.A.66.1) family.</text>
</comment>
<organism evidence="7 8">
    <name type="scientific">Thalassococcus arenae</name>
    <dbReference type="NCBI Taxonomy" id="2851652"/>
    <lineage>
        <taxon>Bacteria</taxon>
        <taxon>Pseudomonadati</taxon>
        <taxon>Pseudomonadota</taxon>
        <taxon>Alphaproteobacteria</taxon>
        <taxon>Rhodobacterales</taxon>
        <taxon>Roseobacteraceae</taxon>
        <taxon>Thalassococcus</taxon>
    </lineage>
</organism>
<proteinExistence type="inferred from homology"/>
<feature type="transmembrane region" description="Helical" evidence="6">
    <location>
        <begin position="96"/>
        <end position="118"/>
    </location>
</feature>
<evidence type="ECO:0000256" key="5">
    <source>
        <dbReference type="ARBA" id="ARBA00023136"/>
    </source>
</evidence>
<feature type="transmembrane region" description="Helical" evidence="6">
    <location>
        <begin position="356"/>
        <end position="377"/>
    </location>
</feature>